<dbReference type="Proteomes" id="UP000217289">
    <property type="component" value="Chromosome"/>
</dbReference>
<gene>
    <name evidence="1" type="ORF">MEBOL_007144</name>
</gene>
<dbReference type="KEGG" id="mbd:MEBOL_007144"/>
<dbReference type="AlphaFoldDB" id="A0A250IRT2"/>
<evidence type="ECO:0000313" key="1">
    <source>
        <dbReference type="EMBL" id="ATB33646.1"/>
    </source>
</evidence>
<dbReference type="OrthoDB" id="5464610at2"/>
<keyword evidence="2" id="KW-1185">Reference proteome</keyword>
<reference evidence="1 2" key="1">
    <citation type="submission" date="2017-06" db="EMBL/GenBank/DDBJ databases">
        <authorList>
            <person name="Kim H.J."/>
            <person name="Triplett B.A."/>
        </authorList>
    </citation>
    <scope>NUCLEOTIDE SEQUENCE [LARGE SCALE GENOMIC DNA]</scope>
    <source>
        <strain evidence="1 2">DSM 14713</strain>
    </source>
</reference>
<accession>A0A250IRT2</accession>
<sequence length="439" mass="48789">MAYRSEIPGLESPEPTASGLEEVLDFPLVQALLGRRSRRFFLGASIPDGPMAFTSSARPVPLSSLEQMLLITAVGGNTGWHYLIARNAHYAPALANYAGTAGGRTFPSAAGFHTSELFFTDDTGIYFVATRDAPALGERDADGRLDLKALLAAHRSRVRKISDQRLILPPRAPHMEGHNTWVSNQPGTTLFIPVADLAQHHLATLCYLVQNGFCITDDYHHRPIPGMERFRELVDVDHPYPLSYVEQLTLGEATVELSTACYAGTLMLQAMGLGGWMYDGLDRNSVLGASGEPDAPGLGFRYDTDPRWTLPNPTGLPGVFEGFCPPHYPDMRAAVEAFCQRKFGRGGPFHPDTPGPYKDTRRIRGSARVHDEEFKACVTRMAQYLHDTFGKFPATLPSTYCLMYLQAHHLDLAFYDHFYQQGAYLKTHAQHMEKWHPEH</sequence>
<dbReference type="RefSeq" id="WP_095981650.1">
    <property type="nucleotide sequence ID" value="NZ_CP022163.1"/>
</dbReference>
<name>A0A250IRT2_9BACT</name>
<evidence type="ECO:0000313" key="2">
    <source>
        <dbReference type="Proteomes" id="UP000217289"/>
    </source>
</evidence>
<dbReference type="EMBL" id="CP022163">
    <property type="protein sequence ID" value="ATB33646.1"/>
    <property type="molecule type" value="Genomic_DNA"/>
</dbReference>
<proteinExistence type="predicted"/>
<protein>
    <submittedName>
        <fullName evidence="1">Uncharacterized protein</fullName>
    </submittedName>
</protein>
<organism evidence="1 2">
    <name type="scientific">Melittangium boletus DSM 14713</name>
    <dbReference type="NCBI Taxonomy" id="1294270"/>
    <lineage>
        <taxon>Bacteria</taxon>
        <taxon>Pseudomonadati</taxon>
        <taxon>Myxococcota</taxon>
        <taxon>Myxococcia</taxon>
        <taxon>Myxococcales</taxon>
        <taxon>Cystobacterineae</taxon>
        <taxon>Archangiaceae</taxon>
        <taxon>Melittangium</taxon>
    </lineage>
</organism>